<keyword evidence="5" id="KW-0175">Coiled coil</keyword>
<comment type="cofactor">
    <cofactor evidence="1">
        <name>Mg(2+)</name>
        <dbReference type="ChEBI" id="CHEBI:18420"/>
    </cofactor>
</comment>
<dbReference type="Proteomes" id="UP000030351">
    <property type="component" value="Unassembled WGS sequence"/>
</dbReference>
<proteinExistence type="predicted"/>
<evidence type="ECO:0000256" key="4">
    <source>
        <dbReference type="ARBA" id="ARBA00034247"/>
    </source>
</evidence>
<evidence type="ECO:0000259" key="7">
    <source>
        <dbReference type="PROSITE" id="PS50887"/>
    </source>
</evidence>
<sequence>MTGEPPLHPDASMLNLRRMLIVFLLIISGAVLLVSAWVVVNTWQRMVNETQNDARNLSQSVARQSEDSVMQVELTLQDLRDRITLVGLDTERQPYLQALLMQRKASLPQLHGLFIYDSQGNWLVTSEGAVRQHSNNSDRAYFRYHQHNTDPGLHISEVIHSRSTGDLIIPLSMRLNNSDGSFRGVLLATLRIDYFRQIFGYYNLGERGLMALIVNNGDILYARPFPDSTINKNISESPLFTDLLKRAPSGTATYTAALDGIKRVFGYASLKRYPLVVTVGFDRKQLVHAWFTDLLVYLILCCLLMMVIFALGYFLLRNLSQNIRDQAELAQVREQLTVMNNTLQTLALVDGLTGLANRRQFDLYLDRSLERANKLRKPLALLMIDVDTFKRFNDTYGHLAGDDCLKRVGDALLRVSHRSDDLIARYGGEEFAVILPGSDREGAARFARSALEAVAALGIPHLNSDHQAKIVTISIGLHVMQGGLSESTRQALIGQADKALYQAKASGKNRMDET</sequence>
<dbReference type="GO" id="GO:0052621">
    <property type="term" value="F:diguanylate cyclase activity"/>
    <property type="evidence" value="ECO:0007669"/>
    <property type="project" value="UniProtKB-EC"/>
</dbReference>
<dbReference type="InterPro" id="IPR000160">
    <property type="entry name" value="GGDEF_dom"/>
</dbReference>
<evidence type="ECO:0000256" key="2">
    <source>
        <dbReference type="ARBA" id="ARBA00004665"/>
    </source>
</evidence>
<feature type="transmembrane region" description="Helical" evidence="6">
    <location>
        <begin position="294"/>
        <end position="316"/>
    </location>
</feature>
<keyword evidence="6" id="KW-0472">Membrane</keyword>
<protein>
    <recommendedName>
        <fullName evidence="3">diguanylate cyclase</fullName>
        <ecNumber evidence="3">2.7.7.65</ecNumber>
    </recommendedName>
</protein>
<feature type="transmembrane region" description="Helical" evidence="6">
    <location>
        <begin position="20"/>
        <end position="40"/>
    </location>
</feature>
<dbReference type="RefSeq" id="WP_034896627.1">
    <property type="nucleotide sequence ID" value="NZ_JRUQ01000055.1"/>
</dbReference>
<evidence type="ECO:0000256" key="6">
    <source>
        <dbReference type="SAM" id="Phobius"/>
    </source>
</evidence>
<dbReference type="AlphaFoldDB" id="A0A0A3ZV90"/>
<dbReference type="eggNOG" id="COG3706">
    <property type="taxonomic scope" value="Bacteria"/>
</dbReference>
<dbReference type="InterPro" id="IPR029151">
    <property type="entry name" value="Sensor-like_sf"/>
</dbReference>
<dbReference type="Pfam" id="PF22588">
    <property type="entry name" value="dCache_1_like"/>
    <property type="match status" value="1"/>
</dbReference>
<dbReference type="SUPFAM" id="SSF103190">
    <property type="entry name" value="Sensory domain-like"/>
    <property type="match status" value="1"/>
</dbReference>
<dbReference type="InterPro" id="IPR050469">
    <property type="entry name" value="Diguanylate_Cyclase"/>
</dbReference>
<dbReference type="GO" id="GO:0005886">
    <property type="term" value="C:plasma membrane"/>
    <property type="evidence" value="ECO:0007669"/>
    <property type="project" value="TreeGrafter"/>
</dbReference>
<evidence type="ECO:0000256" key="3">
    <source>
        <dbReference type="ARBA" id="ARBA00012528"/>
    </source>
</evidence>
<evidence type="ECO:0000313" key="8">
    <source>
        <dbReference type="EMBL" id="KGT89533.1"/>
    </source>
</evidence>
<dbReference type="SUPFAM" id="SSF55073">
    <property type="entry name" value="Nucleotide cyclase"/>
    <property type="match status" value="1"/>
</dbReference>
<dbReference type="CDD" id="cd12914">
    <property type="entry name" value="PDC1_DGC_like"/>
    <property type="match status" value="1"/>
</dbReference>
<keyword evidence="9" id="KW-1185">Reference proteome</keyword>
<keyword evidence="6" id="KW-1133">Transmembrane helix</keyword>
<comment type="caution">
    <text evidence="8">The sequence shown here is derived from an EMBL/GenBank/DDBJ whole genome shotgun (WGS) entry which is preliminary data.</text>
</comment>
<comment type="pathway">
    <text evidence="2">Purine metabolism; 3',5'-cyclic di-GMP biosynthesis.</text>
</comment>
<dbReference type="Gene3D" id="3.30.450.20">
    <property type="entry name" value="PAS domain"/>
    <property type="match status" value="2"/>
</dbReference>
<dbReference type="InterPro" id="IPR054327">
    <property type="entry name" value="His-kinase-like_sensor"/>
</dbReference>
<dbReference type="CDD" id="cd12915">
    <property type="entry name" value="PDC2_DGC_like"/>
    <property type="match status" value="1"/>
</dbReference>
<dbReference type="InterPro" id="IPR043128">
    <property type="entry name" value="Rev_trsase/Diguanyl_cyclase"/>
</dbReference>
<comment type="catalytic activity">
    <reaction evidence="4">
        <text>2 GTP = 3',3'-c-di-GMP + 2 diphosphate</text>
        <dbReference type="Rhea" id="RHEA:24898"/>
        <dbReference type="ChEBI" id="CHEBI:33019"/>
        <dbReference type="ChEBI" id="CHEBI:37565"/>
        <dbReference type="ChEBI" id="CHEBI:58805"/>
        <dbReference type="EC" id="2.7.7.65"/>
    </reaction>
</comment>
<dbReference type="OrthoDB" id="9812260at2"/>
<name>A0A0A3ZV90_9GAMM</name>
<dbReference type="PANTHER" id="PTHR45138:SF9">
    <property type="entry name" value="DIGUANYLATE CYCLASE DGCM-RELATED"/>
    <property type="match status" value="1"/>
</dbReference>
<dbReference type="EC" id="2.7.7.65" evidence="3"/>
<feature type="domain" description="GGDEF" evidence="7">
    <location>
        <begin position="377"/>
        <end position="514"/>
    </location>
</feature>
<evidence type="ECO:0000313" key="9">
    <source>
        <dbReference type="Proteomes" id="UP000030351"/>
    </source>
</evidence>
<dbReference type="GO" id="GO:0043709">
    <property type="term" value="P:cell adhesion involved in single-species biofilm formation"/>
    <property type="evidence" value="ECO:0007669"/>
    <property type="project" value="TreeGrafter"/>
</dbReference>
<feature type="coiled-coil region" evidence="5">
    <location>
        <begin position="47"/>
        <end position="82"/>
    </location>
</feature>
<dbReference type="STRING" id="371042.NG99_19595"/>
<dbReference type="PROSITE" id="PS50887">
    <property type="entry name" value="GGDEF"/>
    <property type="match status" value="1"/>
</dbReference>
<dbReference type="EMBL" id="JRUQ01000055">
    <property type="protein sequence ID" value="KGT89533.1"/>
    <property type="molecule type" value="Genomic_DNA"/>
</dbReference>
<dbReference type="GO" id="GO:1902201">
    <property type="term" value="P:negative regulation of bacterial-type flagellum-dependent cell motility"/>
    <property type="evidence" value="ECO:0007669"/>
    <property type="project" value="TreeGrafter"/>
</dbReference>
<dbReference type="CDD" id="cd01949">
    <property type="entry name" value="GGDEF"/>
    <property type="match status" value="1"/>
</dbReference>
<dbReference type="SMART" id="SM00267">
    <property type="entry name" value="GGDEF"/>
    <property type="match status" value="1"/>
</dbReference>
<organism evidence="8 9">
    <name type="scientific">Erwinia typographi</name>
    <dbReference type="NCBI Taxonomy" id="371042"/>
    <lineage>
        <taxon>Bacteria</taxon>
        <taxon>Pseudomonadati</taxon>
        <taxon>Pseudomonadota</taxon>
        <taxon>Gammaproteobacteria</taxon>
        <taxon>Enterobacterales</taxon>
        <taxon>Erwiniaceae</taxon>
        <taxon>Erwinia</taxon>
    </lineage>
</organism>
<dbReference type="FunFam" id="3.30.70.270:FF:000001">
    <property type="entry name" value="Diguanylate cyclase domain protein"/>
    <property type="match status" value="1"/>
</dbReference>
<dbReference type="Pfam" id="PF00990">
    <property type="entry name" value="GGDEF"/>
    <property type="match status" value="1"/>
</dbReference>
<dbReference type="NCBIfam" id="TIGR00254">
    <property type="entry name" value="GGDEF"/>
    <property type="match status" value="1"/>
</dbReference>
<dbReference type="Gene3D" id="3.30.70.270">
    <property type="match status" value="1"/>
</dbReference>
<keyword evidence="6" id="KW-0812">Transmembrane</keyword>
<reference evidence="8 9" key="1">
    <citation type="submission" date="2014-10" db="EMBL/GenBank/DDBJ databases">
        <title>Genome sequence of Erwinia typographi M043b.</title>
        <authorList>
            <person name="Chan K.-G."/>
            <person name="Tan W.-S."/>
        </authorList>
    </citation>
    <scope>NUCLEOTIDE SEQUENCE [LARGE SCALE GENOMIC DNA]</scope>
    <source>
        <strain evidence="8 9">M043b</strain>
    </source>
</reference>
<evidence type="ECO:0000256" key="1">
    <source>
        <dbReference type="ARBA" id="ARBA00001946"/>
    </source>
</evidence>
<dbReference type="InterPro" id="IPR029787">
    <property type="entry name" value="Nucleotide_cyclase"/>
</dbReference>
<gene>
    <name evidence="8" type="ORF">NG99_19595</name>
</gene>
<dbReference type="PANTHER" id="PTHR45138">
    <property type="entry name" value="REGULATORY COMPONENTS OF SENSORY TRANSDUCTION SYSTEM"/>
    <property type="match status" value="1"/>
</dbReference>
<accession>A0A0A3ZV90</accession>
<evidence type="ECO:0000256" key="5">
    <source>
        <dbReference type="SAM" id="Coils"/>
    </source>
</evidence>